<dbReference type="GO" id="GO:0016020">
    <property type="term" value="C:membrane"/>
    <property type="evidence" value="ECO:0007669"/>
    <property type="project" value="UniProtKB-SubCell"/>
</dbReference>
<protein>
    <recommendedName>
        <fullName evidence="9">Progestin and adipoQ receptor family member 4</fullName>
    </recommendedName>
</protein>
<organism evidence="8">
    <name type="scientific">Timema douglasi</name>
    <name type="common">Walking stick</name>
    <dbReference type="NCBI Taxonomy" id="61478"/>
    <lineage>
        <taxon>Eukaryota</taxon>
        <taxon>Metazoa</taxon>
        <taxon>Ecdysozoa</taxon>
        <taxon>Arthropoda</taxon>
        <taxon>Hexapoda</taxon>
        <taxon>Insecta</taxon>
        <taxon>Pterygota</taxon>
        <taxon>Neoptera</taxon>
        <taxon>Polyneoptera</taxon>
        <taxon>Phasmatodea</taxon>
        <taxon>Timematodea</taxon>
        <taxon>Timematoidea</taxon>
        <taxon>Timematidae</taxon>
        <taxon>Timema</taxon>
    </lineage>
</organism>
<dbReference type="Pfam" id="PF03006">
    <property type="entry name" value="HlyIII"/>
    <property type="match status" value="1"/>
</dbReference>
<feature type="binding site" evidence="6">
    <location>
        <position position="470"/>
    </location>
    <ligand>
        <name>Zn(2+)</name>
        <dbReference type="ChEBI" id="CHEBI:29105"/>
    </ligand>
</feature>
<dbReference type="GO" id="GO:0046872">
    <property type="term" value="F:metal ion binding"/>
    <property type="evidence" value="ECO:0007669"/>
    <property type="project" value="UniProtKB-KW"/>
</dbReference>
<evidence type="ECO:0000313" key="8">
    <source>
        <dbReference type="EMBL" id="CAD7195298.1"/>
    </source>
</evidence>
<evidence type="ECO:0000256" key="4">
    <source>
        <dbReference type="ARBA" id="ARBA00022989"/>
    </source>
</evidence>
<evidence type="ECO:0000256" key="6">
    <source>
        <dbReference type="PIRSR" id="PIRSR604254-1"/>
    </source>
</evidence>
<dbReference type="AlphaFoldDB" id="A0A7R8Z454"/>
<keyword evidence="3 7" id="KW-0812">Transmembrane</keyword>
<feature type="transmembrane region" description="Helical" evidence="7">
    <location>
        <begin position="290"/>
        <end position="309"/>
    </location>
</feature>
<feature type="transmembrane region" description="Helical" evidence="7">
    <location>
        <begin position="259"/>
        <end position="278"/>
    </location>
</feature>
<reference evidence="8" key="1">
    <citation type="submission" date="2020-11" db="EMBL/GenBank/DDBJ databases">
        <authorList>
            <person name="Tran Van P."/>
        </authorList>
    </citation>
    <scope>NUCLEOTIDE SEQUENCE</scope>
</reference>
<evidence type="ECO:0000256" key="3">
    <source>
        <dbReference type="ARBA" id="ARBA00022692"/>
    </source>
</evidence>
<feature type="transmembrane region" description="Helical" evidence="7">
    <location>
        <begin position="393"/>
        <end position="409"/>
    </location>
</feature>
<proteinExistence type="inferred from homology"/>
<feature type="transmembrane region" description="Helical" evidence="7">
    <location>
        <begin position="362"/>
        <end position="381"/>
    </location>
</feature>
<feature type="binding site" evidence="6">
    <location>
        <position position="279"/>
    </location>
    <ligand>
        <name>Zn(2+)</name>
        <dbReference type="ChEBI" id="CHEBI:29105"/>
    </ligand>
</feature>
<keyword evidence="5 7" id="KW-0472">Membrane</keyword>
<sequence length="512" mass="58037">MSNRGIVVEQTIGDSLLVEGTSNRLCDGETAVVSNADNSISSNGKKCGTLETRTTTTLRRLGDYPEHSKRCFACKGRTLLHYRDMPPHLQFNPYIFTGYRPLLTFWGSIHSLFYLHNETINILTHGIKKVIFSESEPTFAWRESGKSFMEKLPPVHPTEIRTSISPSSAVELNMKLACSATEAVSLSLLFFVHGSILFVVSTHGSRLVHVGNTTEDSLIRMRRLRLLAVEGNACVCVPIVYILLTVPALIPWEQVDSRFLPWCHVAGAVSPWIGSFLYHLFMNLDHGEIIYYRLLQLDMLGIWINSVVFTKKASHASSLYPTLHLSPEIFLLVSIDTGDKRFQRQGVGALPMVTATVYCLPWVFRWIIIFFYCLLSIWGLYKAMTAWSPWERRLCFLLPFMMRVLLFILRNSSYGGGDPTGMMHVVLQNSILKFKDGVSAIGGMVGALHIPEKWFPGTMDFYLNSHNIMHVLVVMAVYSMHQATVRDLVWMTQVDCEARHLTLRGYQIKFEL</sequence>
<gene>
    <name evidence="8" type="ORF">TDIB3V08_LOCUS1693</name>
</gene>
<evidence type="ECO:0000256" key="2">
    <source>
        <dbReference type="ARBA" id="ARBA00007018"/>
    </source>
</evidence>
<keyword evidence="4 7" id="KW-1133">Transmembrane helix</keyword>
<dbReference type="PANTHER" id="PTHR20855:SF138">
    <property type="entry name" value="PROGESTIN AND ADIPOQ RECEPTOR FAMILY MEMBER 4"/>
    <property type="match status" value="1"/>
</dbReference>
<comment type="subcellular location">
    <subcellularLocation>
        <location evidence="1">Membrane</location>
        <topology evidence="1">Multi-pass membrane protein</topology>
    </subcellularLocation>
</comment>
<keyword evidence="6" id="KW-0479">Metal-binding</keyword>
<keyword evidence="6" id="KW-0862">Zinc</keyword>
<evidence type="ECO:0000256" key="1">
    <source>
        <dbReference type="ARBA" id="ARBA00004141"/>
    </source>
</evidence>
<dbReference type="EMBL" id="OA564703">
    <property type="protein sequence ID" value="CAD7195298.1"/>
    <property type="molecule type" value="Genomic_DNA"/>
</dbReference>
<evidence type="ECO:0000256" key="7">
    <source>
        <dbReference type="SAM" id="Phobius"/>
    </source>
</evidence>
<feature type="transmembrane region" description="Helical" evidence="7">
    <location>
        <begin position="461"/>
        <end position="481"/>
    </location>
</feature>
<feature type="binding site" evidence="6">
    <location>
        <position position="466"/>
    </location>
    <ligand>
        <name>Zn(2+)</name>
        <dbReference type="ChEBI" id="CHEBI:29105"/>
    </ligand>
</feature>
<comment type="similarity">
    <text evidence="2">Belongs to the ADIPOR family.</text>
</comment>
<accession>A0A7R8Z454</accession>
<evidence type="ECO:0008006" key="9">
    <source>
        <dbReference type="Google" id="ProtNLM"/>
    </source>
</evidence>
<dbReference type="InterPro" id="IPR004254">
    <property type="entry name" value="AdipoR/HlyIII-related"/>
</dbReference>
<name>A0A7R8Z454_TIMDO</name>
<dbReference type="PANTHER" id="PTHR20855">
    <property type="entry name" value="ADIPOR/PROGESTIN RECEPTOR-RELATED"/>
    <property type="match status" value="1"/>
</dbReference>
<feature type="transmembrane region" description="Helical" evidence="7">
    <location>
        <begin position="224"/>
        <end position="244"/>
    </location>
</feature>
<dbReference type="GO" id="GO:0038023">
    <property type="term" value="F:signaling receptor activity"/>
    <property type="evidence" value="ECO:0007669"/>
    <property type="project" value="TreeGrafter"/>
</dbReference>
<evidence type="ECO:0000256" key="5">
    <source>
        <dbReference type="ARBA" id="ARBA00023136"/>
    </source>
</evidence>